<proteinExistence type="predicted"/>
<dbReference type="HOGENOM" id="CLU_1957382_0_0_9"/>
<keyword evidence="2" id="KW-1185">Reference proteome</keyword>
<evidence type="ECO:0000313" key="1">
    <source>
        <dbReference type="EMBL" id="AIQ59688.1"/>
    </source>
</evidence>
<reference evidence="1" key="1">
    <citation type="submission" date="2014-08" db="EMBL/GenBank/DDBJ databases">
        <title>Comparative genomics of the Paenibacillus odorifer group.</title>
        <authorList>
            <person name="den Bakker H.C."/>
            <person name="Tsai Y.-C.Y.-C."/>
            <person name="Martin N."/>
            <person name="Korlach J."/>
            <person name="Wiedmann M."/>
        </authorList>
    </citation>
    <scope>NUCLEOTIDE SEQUENCE [LARGE SCALE GENOMIC DNA]</scope>
    <source>
        <strain evidence="1">DSM 13188</strain>
    </source>
</reference>
<dbReference type="Proteomes" id="UP000029518">
    <property type="component" value="Chromosome"/>
</dbReference>
<dbReference type="EMBL" id="CP009285">
    <property type="protein sequence ID" value="AIQ59688.1"/>
    <property type="molecule type" value="Genomic_DNA"/>
</dbReference>
<dbReference type="KEGG" id="pbd:PBOR_24065"/>
<organism evidence="1 2">
    <name type="scientific">Paenibacillus borealis</name>
    <dbReference type="NCBI Taxonomy" id="160799"/>
    <lineage>
        <taxon>Bacteria</taxon>
        <taxon>Bacillati</taxon>
        <taxon>Bacillota</taxon>
        <taxon>Bacilli</taxon>
        <taxon>Bacillales</taxon>
        <taxon>Paenibacillaceae</taxon>
        <taxon>Paenibacillus</taxon>
    </lineage>
</organism>
<dbReference type="RefSeq" id="WP_042215786.1">
    <property type="nucleotide sequence ID" value="NZ_CP009285.1"/>
</dbReference>
<dbReference type="OrthoDB" id="2607375at2"/>
<evidence type="ECO:0000313" key="2">
    <source>
        <dbReference type="Proteomes" id="UP000029518"/>
    </source>
</evidence>
<sequence>MPTTEEVNLWIAENVLDTEAWDKKPLKQPLAVKQAERNLARWYPAVILTVEIAALQSIWEMQGLDPALKFQKHGVKSVDDHGEGVTYSGIRDVVAPDVRDLLGKTASEIAEEEAEEGGTDLQYGGCLI</sequence>
<accession>A0A089LKJ3</accession>
<protein>
    <submittedName>
        <fullName evidence="1">Uncharacterized protein</fullName>
    </submittedName>
</protein>
<dbReference type="AlphaFoldDB" id="A0A089LKJ3"/>
<name>A0A089LKJ3_PAEBO</name>
<gene>
    <name evidence="1" type="ORF">PBOR_24065</name>
</gene>